<proteinExistence type="predicted"/>
<keyword evidence="4" id="KW-1185">Reference proteome</keyword>
<evidence type="ECO:0000256" key="2">
    <source>
        <dbReference type="SAM" id="MobiDB-lite"/>
    </source>
</evidence>
<dbReference type="Proteomes" id="UP000188320">
    <property type="component" value="Unassembled WGS sequence"/>
</dbReference>
<dbReference type="AlphaFoldDB" id="A0A1R1PN46"/>
<evidence type="ECO:0008006" key="5">
    <source>
        <dbReference type="Google" id="ProtNLM"/>
    </source>
</evidence>
<dbReference type="EMBL" id="LSSK01000674">
    <property type="protein sequence ID" value="OMH82388.1"/>
    <property type="molecule type" value="Genomic_DNA"/>
</dbReference>
<protein>
    <recommendedName>
        <fullName evidence="5">Protein SPA2</fullName>
    </recommendedName>
</protein>
<evidence type="ECO:0000313" key="4">
    <source>
        <dbReference type="Proteomes" id="UP000188320"/>
    </source>
</evidence>
<comment type="caution">
    <text evidence="3">The sequence shown here is derived from an EMBL/GenBank/DDBJ whole genome shotgun (WGS) entry which is preliminary data.</text>
</comment>
<evidence type="ECO:0000313" key="3">
    <source>
        <dbReference type="EMBL" id="OMH82388.1"/>
    </source>
</evidence>
<feature type="compositionally biased region" description="Polar residues" evidence="2">
    <location>
        <begin position="51"/>
        <end position="66"/>
    </location>
</feature>
<organism evidence="3 4">
    <name type="scientific">Zancudomyces culisetae</name>
    <name type="common">Gut fungus</name>
    <name type="synonym">Smittium culisetae</name>
    <dbReference type="NCBI Taxonomy" id="1213189"/>
    <lineage>
        <taxon>Eukaryota</taxon>
        <taxon>Fungi</taxon>
        <taxon>Fungi incertae sedis</taxon>
        <taxon>Zoopagomycota</taxon>
        <taxon>Kickxellomycotina</taxon>
        <taxon>Harpellomycetes</taxon>
        <taxon>Harpellales</taxon>
        <taxon>Legeriomycetaceae</taxon>
        <taxon>Zancudomyces</taxon>
    </lineage>
</organism>
<name>A0A1R1PN46_ZANCU</name>
<dbReference type="OrthoDB" id="5588096at2759"/>
<feature type="compositionally biased region" description="Basic and acidic residues" evidence="2">
    <location>
        <begin position="36"/>
        <end position="47"/>
    </location>
</feature>
<gene>
    <name evidence="3" type="ORF">AX774_g4127</name>
</gene>
<evidence type="ECO:0000256" key="1">
    <source>
        <dbReference type="SAM" id="Coils"/>
    </source>
</evidence>
<reference evidence="4" key="1">
    <citation type="submission" date="2017-01" db="EMBL/GenBank/DDBJ databases">
        <authorList>
            <person name="Wang Y."/>
            <person name="White M."/>
            <person name="Kvist S."/>
            <person name="Moncalvo J.-M."/>
        </authorList>
    </citation>
    <scope>NUCLEOTIDE SEQUENCE [LARGE SCALE GENOMIC DNA]</scope>
    <source>
        <strain evidence="4">COL-18-3</strain>
    </source>
</reference>
<feature type="coiled-coil region" evidence="1">
    <location>
        <begin position="157"/>
        <end position="215"/>
    </location>
</feature>
<keyword evidence="1" id="KW-0175">Coiled coil</keyword>
<accession>A0A1R1PN46</accession>
<feature type="region of interest" description="Disordered" evidence="2">
    <location>
        <begin position="594"/>
        <end position="624"/>
    </location>
</feature>
<sequence>MQKYEERQQNSGFGDGDGSGAGALNFQEGNVVDAGQRYDEGDRDRGVGFKANTNSGTSTPIRSLNGRTGVGFAQGGTYNDIERSGNRNVIQSGESVALSKAPSNSNSSVSSEGYSRAMAGLDYRMPELKPSASGSGYSSAGDVGRDFMQMTPQTLRKDMLNNSVENYKKEVDQLKQTLLEYVEKEKEYKKIQEEAERLKIENEGYKKALEENEKLISELKVYGESRDKEIETLKAKNTELAKEITALGAVEKPYDRRIDSVETEMDKANSRLGKMMGERGGNSVPNKRQPADFVVDNKSTNSQVHDKNDVQKSVATRGSLYKQDIEALWYSVDTLVFSVQARRASFQINEDIAKHTEAVEHLINNIKALSKSLPSNSAGTERGRSISTADQLQGMSKELVSRSNLLCECARKYIENKSTGPSVTSLVETAATRLNALASELNKFLDSLGPIDIQQVPTTDGGSSLESEFELLKGNLFGLSDEIIDAILLTLKIIKVNDPSNSTGVAGLKDLPNDTSLSPAPVYRNISSVCRLVSHIISMCKTPFANALSNPRAALLHHPHFDSSEATTILKGLEGSYARLDDLLSDIDDAMDIVDDPDPSQLPPPLPSSSGGPGTNPKPGANPNINASNYNYLEAVKDYKLMDPIVSELVQDSAFRHGLAICMFDVAKYIKSLVKLLE</sequence>
<feature type="region of interest" description="Disordered" evidence="2">
    <location>
        <begin position="1"/>
        <end position="69"/>
    </location>
</feature>